<dbReference type="Gene3D" id="1.25.10.10">
    <property type="entry name" value="Leucine-rich Repeat Variant"/>
    <property type="match status" value="3"/>
</dbReference>
<gene>
    <name evidence="1" type="ORF">GCM10009564_50400</name>
</gene>
<comment type="caution">
    <text evidence="1">The sequence shown here is derived from an EMBL/GenBank/DDBJ whole genome shotgun (WGS) entry which is preliminary data.</text>
</comment>
<reference evidence="2" key="1">
    <citation type="journal article" date="2019" name="Int. J. Syst. Evol. Microbiol.">
        <title>The Global Catalogue of Microorganisms (GCM) 10K type strain sequencing project: providing services to taxonomists for standard genome sequencing and annotation.</title>
        <authorList>
            <consortium name="The Broad Institute Genomics Platform"/>
            <consortium name="The Broad Institute Genome Sequencing Center for Infectious Disease"/>
            <person name="Wu L."/>
            <person name="Ma J."/>
        </authorList>
    </citation>
    <scope>NUCLEOTIDE SEQUENCE [LARGE SCALE GENOMIC DNA]</scope>
    <source>
        <strain evidence="2">JCM 11269</strain>
    </source>
</reference>
<organism evidence="1 2">
    <name type="scientific">Streptomyces thermogriseus</name>
    <dbReference type="NCBI Taxonomy" id="75292"/>
    <lineage>
        <taxon>Bacteria</taxon>
        <taxon>Bacillati</taxon>
        <taxon>Actinomycetota</taxon>
        <taxon>Actinomycetes</taxon>
        <taxon>Kitasatosporales</taxon>
        <taxon>Streptomycetaceae</taxon>
        <taxon>Streptomyces</taxon>
    </lineage>
</organism>
<dbReference type="EMBL" id="BAAAHU010000075">
    <property type="protein sequence ID" value="GAA1016099.1"/>
    <property type="molecule type" value="Genomic_DNA"/>
</dbReference>
<dbReference type="SUPFAM" id="SSF48371">
    <property type="entry name" value="ARM repeat"/>
    <property type="match status" value="1"/>
</dbReference>
<evidence type="ECO:0000313" key="2">
    <source>
        <dbReference type="Proteomes" id="UP001501072"/>
    </source>
</evidence>
<proteinExistence type="predicted"/>
<dbReference type="InterPro" id="IPR011989">
    <property type="entry name" value="ARM-like"/>
</dbReference>
<evidence type="ECO:0008006" key="3">
    <source>
        <dbReference type="Google" id="ProtNLM"/>
    </source>
</evidence>
<name>A0ABP4DSN5_9ACTN</name>
<keyword evidence="2" id="KW-1185">Reference proteome</keyword>
<dbReference type="Proteomes" id="UP001501072">
    <property type="component" value="Unassembled WGS sequence"/>
</dbReference>
<sequence>MPPDMVLIMFDGLHDIDWASMKHAYGSAEEVPALLRALRSPDAEERHEALNRFYSAVHHQGSVYPPTAASLPFLFELATDDATPDRAAVVALLVSIGRESLDRGFEDDGTEIEYYPPMGCAQAIAFLRERSAKFVELARDPEPDVRLAAIPGLGLFLDDAEQALAVLRERLVAERDVEARLRIVEAAAISALRLPEAFHQVMEWLAGLAADPAQGPVTRLAALVQRTRCAPDKISEDVVPTAVDLLREINRTTPARDIAPTPSRPTVSTDTVAPQIVAAFEDLDRHTRVHAPTTALLRTFHETLEARVFERVAVLAEQLRSPDAGSRLDAIRMCGELVHAWRGDHTRLLLLVADQLTTTDQEVAAEAAAVLNSCHPIAAPAREALAAYINTQRAVHGPGVWATSDPRVRRGHQEAVQALARLGDVRVLPSLLAALDGDVDAWRAVQVAGCLPQAADQMVPRLCDHLRRVDLSQQWTEMTANAILSALAKLADPAAVPVMMDALGAAMRYEQRSVIRSALKALRVFGPAAAGARDAVRSLATTTDPHVQPAAVAALWAIDGDLAEVMPFLLGFLDDEVTFRVCDAADLLGEIGPPASAALPRLRGLLTHDYEWVRVHCAAALWEIGGEAEAPAVLDVLLGAMVWNPVTANHVVACLDRMGSFAVSAVLLLREQLALPRRGGRFESVESDEELQRIGRALIARLGSSASGAGKEDHSEKTEL</sequence>
<protein>
    <recommendedName>
        <fullName evidence="3">HEAT repeat domain-containing protein</fullName>
    </recommendedName>
</protein>
<accession>A0ABP4DSN5</accession>
<dbReference type="InterPro" id="IPR016024">
    <property type="entry name" value="ARM-type_fold"/>
</dbReference>
<dbReference type="SMART" id="SM00567">
    <property type="entry name" value="EZ_HEAT"/>
    <property type="match status" value="5"/>
</dbReference>
<dbReference type="InterPro" id="IPR004155">
    <property type="entry name" value="PBS_lyase_HEAT"/>
</dbReference>
<evidence type="ECO:0000313" key="1">
    <source>
        <dbReference type="EMBL" id="GAA1016099.1"/>
    </source>
</evidence>